<dbReference type="InterPro" id="IPR002213">
    <property type="entry name" value="UDP_glucos_trans"/>
</dbReference>
<organism evidence="5 6">
    <name type="scientific">Rhododendron griersonianum</name>
    <dbReference type="NCBI Taxonomy" id="479676"/>
    <lineage>
        <taxon>Eukaryota</taxon>
        <taxon>Viridiplantae</taxon>
        <taxon>Streptophyta</taxon>
        <taxon>Embryophyta</taxon>
        <taxon>Tracheophyta</taxon>
        <taxon>Spermatophyta</taxon>
        <taxon>Magnoliopsida</taxon>
        <taxon>eudicotyledons</taxon>
        <taxon>Gunneridae</taxon>
        <taxon>Pentapetalae</taxon>
        <taxon>asterids</taxon>
        <taxon>Ericales</taxon>
        <taxon>Ericaceae</taxon>
        <taxon>Ericoideae</taxon>
        <taxon>Rhodoreae</taxon>
        <taxon>Rhododendron</taxon>
    </lineage>
</organism>
<accession>A0AAV6J1B0</accession>
<evidence type="ECO:0000313" key="5">
    <source>
        <dbReference type="EMBL" id="KAG5534951.1"/>
    </source>
</evidence>
<sequence>MAASPCSSGPHIVLFPFMAKGHTIPLLHLAHLLLHRNITVTIFTTPANQPFVSDSLSDTDVSVVELPFPQNIDGVPAGVESTDKLPSMSLFLPFAASTKLMQPDFEQALEALPSTTCIISDGFLGWTQQSATKFGIPRLVYYGMSSYSHGVSRCVMVNGLLSGPELDDEPFVVTDFPWIKLTKNDFDGTFNLRETNGPLMDFIREQVIATSKSYGLLTNSFYELEALYVDYWNQAFKPKAWCIGPFCLAESTKTDSKVSQKPTWSQWLDQKLAQRSSVLYVAFGSQAELSSLQLHEISSGLEESKVNFLWVRRKGESELDDGFEGRVKERGLVVREWVDQRTILGHECVQGFLSHCGWNSVLESICAKVPILAWPMMAEQRLNARMVVEEIKVGLRVETNNESAKGFVKSKGLEKMVRELMEGEEGKEVRKKVKQFGDAAKKAVAEGGSSWRTLNQLVDELQGLRNDGVTLHDVEGSATLKQREMNLDDAIVDDTPPSKQVCETSSGRTRNPVKKGGILAGYKDGEKCAKSRSKSGMASRSGVVKSVKCDNGVTHRNVEGSGRLKQRVLSLNDDTPPSTQVHETSKGRTKNEARRGSCVASEDGGKSTKRRSKPGRVEQAIKTKHARSRKPPVGNNGEIRQTAYRSSLNGIRTLFEELDLSKGHKKIMKKTPFWRIFQAIIDKKLTPALCRKSDRMIINIINAYDPATDGFKLGRKSIKLTRADIFNIFGISGGSEKVILNYGSRDRVEMVKRGLITEERLTSSSLKEQVKKYAKGKNKADMEDFVRLLCVYLLHSLFFPTSTSVKWVYLERIEDLRQLKNYDWCGAILDELMSSVRQKHNQPRRVSGCVVVLLYWLCEHTNLVNPVHPEETLGIVKWRTTDLAKEFGKKSLTELKSRQLVSRQPHGTNRTMISSTGKVNNDEVVVLSSIRSGFDGRNNTTVGYEDGSERDQLSPRLLTGNKCGSMMIISSGKTEYEREQTGVAKMDGINDVTFHTDYCGNLAARNNGILQGCGISIEDCRHHNIDDQNAPLIGELRDQIAKMKEHMKQKEEKRASDIAKKDEEIASLNETVLLLLSENSEILEDLTETVVHAVTQNAVPMTIEEQERSMVTRLRTRMRKDTKKDEFIYERKRKRCTGEAEELDPKDDPKQVVDVENFPAGQKKELVKPIPIKNIRTNAVHRYLLREEKDKIKRIWDEADTSTIIWSGTHMGCCVFPNDIRQLMIESAISGNVIDAYVEVLSNEQGSRPDEMQGNARVQVSYRTEESACKHDVTDDFLPIFDVSNTLWVSLDIACA</sequence>
<comment type="caution">
    <text evidence="5">The sequence shown here is derived from an EMBL/GenBank/DDBJ whole genome shotgun (WGS) entry which is preliminary data.</text>
</comment>
<name>A0AAV6J1B0_9ERIC</name>
<evidence type="ECO:0000256" key="2">
    <source>
        <dbReference type="ARBA" id="ARBA00022679"/>
    </source>
</evidence>
<feature type="region of interest" description="Disordered" evidence="4">
    <location>
        <begin position="491"/>
        <end position="518"/>
    </location>
</feature>
<evidence type="ECO:0000256" key="1">
    <source>
        <dbReference type="ARBA" id="ARBA00009995"/>
    </source>
</evidence>
<dbReference type="CDD" id="cd03784">
    <property type="entry name" value="GT1_Gtf-like"/>
    <property type="match status" value="1"/>
</dbReference>
<evidence type="ECO:0000256" key="3">
    <source>
        <dbReference type="ARBA" id="ARBA00023241"/>
    </source>
</evidence>
<reference evidence="5" key="1">
    <citation type="submission" date="2020-08" db="EMBL/GenBank/DDBJ databases">
        <title>Plant Genome Project.</title>
        <authorList>
            <person name="Zhang R.-G."/>
        </authorList>
    </citation>
    <scope>NUCLEOTIDE SEQUENCE</scope>
    <source>
        <strain evidence="5">WSP0</strain>
        <tissue evidence="5">Leaf</tissue>
    </source>
</reference>
<dbReference type="PROSITE" id="PS00375">
    <property type="entry name" value="UDPGT"/>
    <property type="match status" value="1"/>
</dbReference>
<keyword evidence="6" id="KW-1185">Reference proteome</keyword>
<dbReference type="GO" id="GO:0009813">
    <property type="term" value="P:flavonoid biosynthetic process"/>
    <property type="evidence" value="ECO:0007669"/>
    <property type="project" value="UniProtKB-KW"/>
</dbReference>
<dbReference type="InterPro" id="IPR035595">
    <property type="entry name" value="UDP_glycos_trans_CS"/>
</dbReference>
<dbReference type="FunFam" id="3.40.50.2000:FF:000107">
    <property type="entry name" value="Glycosyltransferase"/>
    <property type="match status" value="1"/>
</dbReference>
<evidence type="ECO:0008006" key="7">
    <source>
        <dbReference type="Google" id="ProtNLM"/>
    </source>
</evidence>
<feature type="compositionally biased region" description="Polar residues" evidence="4">
    <location>
        <begin position="497"/>
        <end position="509"/>
    </location>
</feature>
<dbReference type="EMBL" id="JACTNZ010000008">
    <property type="protein sequence ID" value="KAG5534951.1"/>
    <property type="molecule type" value="Genomic_DNA"/>
</dbReference>
<dbReference type="SUPFAM" id="SSF53756">
    <property type="entry name" value="UDP-Glycosyltransferase/glycogen phosphorylase"/>
    <property type="match status" value="1"/>
</dbReference>
<evidence type="ECO:0000256" key="4">
    <source>
        <dbReference type="SAM" id="MobiDB-lite"/>
    </source>
</evidence>
<comment type="similarity">
    <text evidence="1">Belongs to the UDP-glycosyltransferase family.</text>
</comment>
<dbReference type="Proteomes" id="UP000823749">
    <property type="component" value="Chromosome 8"/>
</dbReference>
<proteinExistence type="inferred from homology"/>
<gene>
    <name evidence="5" type="ORF">RHGRI_022908</name>
</gene>
<dbReference type="PANTHER" id="PTHR48047:SF51">
    <property type="entry name" value="GLYCOSYLTRANSFERASE"/>
    <property type="match status" value="1"/>
</dbReference>
<dbReference type="GO" id="GO:0035251">
    <property type="term" value="F:UDP-glucosyltransferase activity"/>
    <property type="evidence" value="ECO:0007669"/>
    <property type="project" value="TreeGrafter"/>
</dbReference>
<feature type="compositionally biased region" description="Polar residues" evidence="4">
    <location>
        <begin position="572"/>
        <end position="582"/>
    </location>
</feature>
<keyword evidence="3" id="KW-0284">Flavonoid biosynthesis</keyword>
<feature type="compositionally biased region" description="Basic and acidic residues" evidence="4">
    <location>
        <begin position="583"/>
        <end position="595"/>
    </location>
</feature>
<dbReference type="Pfam" id="PF00201">
    <property type="entry name" value="UDPGT"/>
    <property type="match status" value="1"/>
</dbReference>
<evidence type="ECO:0000313" key="6">
    <source>
        <dbReference type="Proteomes" id="UP000823749"/>
    </source>
</evidence>
<dbReference type="PANTHER" id="PTHR48047">
    <property type="entry name" value="GLYCOSYLTRANSFERASE"/>
    <property type="match status" value="1"/>
</dbReference>
<feature type="region of interest" description="Disordered" evidence="4">
    <location>
        <begin position="553"/>
        <end position="641"/>
    </location>
</feature>
<dbReference type="Gene3D" id="3.40.50.2000">
    <property type="entry name" value="Glycogen Phosphorylase B"/>
    <property type="match status" value="2"/>
</dbReference>
<protein>
    <recommendedName>
        <fullName evidence="7">UDP-glycosyltransferase</fullName>
    </recommendedName>
</protein>
<keyword evidence="2" id="KW-0808">Transferase</keyword>